<sequence>MCGRFVMATPVAELARLFGVPDRPNLAPRWNVAPTQEIAVIRARPPAAEDGDGVNGDGMSGDGAAGAGAEPRPAAQLVPMRWGLVPFWAKEAGIGARLINARADTLAEKPAFREALKHRRCLIPADGFYEWSSVGGRKQPHYIHRRDGGVLAFAGLWESWRGPKGEPPLDPPLLTATIITTEANATLRPLHGRMPVILAEGDRDRWLDPVTPVAQALALLRPAADDLLRAMPVSPRVNAVRNDDAACIRPLSEDGAGAEGAGRDGPDGGGDGEREPRLL</sequence>
<dbReference type="EMBL" id="JBHTCM010000016">
    <property type="protein sequence ID" value="MFC7334470.1"/>
    <property type="molecule type" value="Genomic_DNA"/>
</dbReference>
<keyword evidence="11" id="KW-1185">Reference proteome</keyword>
<dbReference type="SUPFAM" id="SSF143081">
    <property type="entry name" value="BB1717-like"/>
    <property type="match status" value="1"/>
</dbReference>
<evidence type="ECO:0000313" key="11">
    <source>
        <dbReference type="Proteomes" id="UP001596456"/>
    </source>
</evidence>
<comment type="caution">
    <text evidence="10">The sequence shown here is derived from an EMBL/GenBank/DDBJ whole genome shotgun (WGS) entry which is preliminary data.</text>
</comment>
<dbReference type="EC" id="3.4.-.-" evidence="8"/>
<dbReference type="GO" id="GO:0016787">
    <property type="term" value="F:hydrolase activity"/>
    <property type="evidence" value="ECO:0007669"/>
    <property type="project" value="UniProtKB-KW"/>
</dbReference>
<evidence type="ECO:0000256" key="6">
    <source>
        <dbReference type="ARBA" id="ARBA00023125"/>
    </source>
</evidence>
<accession>A0ABW2KZQ3</accession>
<evidence type="ECO:0000256" key="4">
    <source>
        <dbReference type="ARBA" id="ARBA00022801"/>
    </source>
</evidence>
<dbReference type="Proteomes" id="UP001596456">
    <property type="component" value="Unassembled WGS sequence"/>
</dbReference>
<keyword evidence="2 8" id="KW-0645">Protease</keyword>
<dbReference type="InterPro" id="IPR036590">
    <property type="entry name" value="SRAP-like"/>
</dbReference>
<feature type="compositionally biased region" description="Basic and acidic residues" evidence="9">
    <location>
        <begin position="261"/>
        <end position="279"/>
    </location>
</feature>
<keyword evidence="5" id="KW-0190">Covalent protein-DNA linkage</keyword>
<evidence type="ECO:0000256" key="7">
    <source>
        <dbReference type="ARBA" id="ARBA00023239"/>
    </source>
</evidence>
<evidence type="ECO:0000256" key="1">
    <source>
        <dbReference type="ARBA" id="ARBA00008136"/>
    </source>
</evidence>
<keyword evidence="4 8" id="KW-0378">Hydrolase</keyword>
<evidence type="ECO:0000256" key="5">
    <source>
        <dbReference type="ARBA" id="ARBA00023124"/>
    </source>
</evidence>
<dbReference type="InterPro" id="IPR003738">
    <property type="entry name" value="SRAP"/>
</dbReference>
<organism evidence="10 11">
    <name type="scientific">Rhodocista pekingensis</name>
    <dbReference type="NCBI Taxonomy" id="201185"/>
    <lineage>
        <taxon>Bacteria</taxon>
        <taxon>Pseudomonadati</taxon>
        <taxon>Pseudomonadota</taxon>
        <taxon>Alphaproteobacteria</taxon>
        <taxon>Rhodospirillales</taxon>
        <taxon>Azospirillaceae</taxon>
        <taxon>Rhodocista</taxon>
    </lineage>
</organism>
<keyword evidence="3" id="KW-0227">DNA damage</keyword>
<feature type="region of interest" description="Disordered" evidence="9">
    <location>
        <begin position="44"/>
        <end position="72"/>
    </location>
</feature>
<protein>
    <recommendedName>
        <fullName evidence="8">Abasic site processing protein</fullName>
        <ecNumber evidence="8">3.4.-.-</ecNumber>
    </recommendedName>
</protein>
<evidence type="ECO:0000256" key="3">
    <source>
        <dbReference type="ARBA" id="ARBA00022763"/>
    </source>
</evidence>
<name>A0ABW2KZQ3_9PROT</name>
<dbReference type="RefSeq" id="WP_377360028.1">
    <property type="nucleotide sequence ID" value="NZ_JBHTCM010000016.1"/>
</dbReference>
<proteinExistence type="inferred from homology"/>
<dbReference type="PANTHER" id="PTHR13604">
    <property type="entry name" value="DC12-RELATED"/>
    <property type="match status" value="1"/>
</dbReference>
<feature type="region of interest" description="Disordered" evidence="9">
    <location>
        <begin position="250"/>
        <end position="279"/>
    </location>
</feature>
<dbReference type="Gene3D" id="3.90.1680.10">
    <property type="entry name" value="SOS response associated peptidase-like"/>
    <property type="match status" value="1"/>
</dbReference>
<gene>
    <name evidence="10" type="ORF">ACFQPS_14975</name>
</gene>
<feature type="compositionally biased region" description="Gly residues" evidence="9">
    <location>
        <begin position="53"/>
        <end position="66"/>
    </location>
</feature>
<evidence type="ECO:0000313" key="10">
    <source>
        <dbReference type="EMBL" id="MFC7334470.1"/>
    </source>
</evidence>
<comment type="similarity">
    <text evidence="1 8">Belongs to the SOS response-associated peptidase family.</text>
</comment>
<dbReference type="PANTHER" id="PTHR13604:SF0">
    <property type="entry name" value="ABASIC SITE PROCESSING PROTEIN HMCES"/>
    <property type="match status" value="1"/>
</dbReference>
<keyword evidence="7" id="KW-0456">Lyase</keyword>
<dbReference type="Pfam" id="PF02586">
    <property type="entry name" value="SRAP"/>
    <property type="match status" value="1"/>
</dbReference>
<evidence type="ECO:0000256" key="8">
    <source>
        <dbReference type="RuleBase" id="RU364100"/>
    </source>
</evidence>
<reference evidence="11" key="1">
    <citation type="journal article" date="2019" name="Int. J. Syst. Evol. Microbiol.">
        <title>The Global Catalogue of Microorganisms (GCM) 10K type strain sequencing project: providing services to taxonomists for standard genome sequencing and annotation.</title>
        <authorList>
            <consortium name="The Broad Institute Genomics Platform"/>
            <consortium name="The Broad Institute Genome Sequencing Center for Infectious Disease"/>
            <person name="Wu L."/>
            <person name="Ma J."/>
        </authorList>
    </citation>
    <scope>NUCLEOTIDE SEQUENCE [LARGE SCALE GENOMIC DNA]</scope>
    <source>
        <strain evidence="11">CGMCC 1.16275</strain>
    </source>
</reference>
<evidence type="ECO:0000256" key="9">
    <source>
        <dbReference type="SAM" id="MobiDB-lite"/>
    </source>
</evidence>
<evidence type="ECO:0000256" key="2">
    <source>
        <dbReference type="ARBA" id="ARBA00022670"/>
    </source>
</evidence>
<keyword evidence="6" id="KW-0238">DNA-binding</keyword>